<dbReference type="FunFam" id="6.10.250.3440:FF:000001">
    <property type="entry name" value="Mitochondrial ribosomal protein L40"/>
    <property type="match status" value="1"/>
</dbReference>
<evidence type="ECO:0000313" key="9">
    <source>
        <dbReference type="EMBL" id="ODV91110.1"/>
    </source>
</evidence>
<dbReference type="InterPro" id="IPR042831">
    <property type="entry name" value="Ribosomal_mL40_fung"/>
</dbReference>
<evidence type="ECO:0000256" key="4">
    <source>
        <dbReference type="ARBA" id="ARBA00022980"/>
    </source>
</evidence>
<name>A0A1E4TH87_9ASCO</name>
<dbReference type="OrthoDB" id="2098203at2759"/>
<dbReference type="Pfam" id="PF09812">
    <property type="entry name" value="MRP-L28"/>
    <property type="match status" value="1"/>
</dbReference>
<evidence type="ECO:0000256" key="6">
    <source>
        <dbReference type="ARBA" id="ARBA00023274"/>
    </source>
</evidence>
<keyword evidence="6" id="KW-0687">Ribonucleoprotein</keyword>
<dbReference type="PANTHER" id="PTHR39150">
    <property type="entry name" value="54S RIBOSOMAL PROTEIN L28, MITOCHONDRIAL"/>
    <property type="match status" value="1"/>
</dbReference>
<keyword evidence="4" id="KW-0689">Ribosomal protein</keyword>
<comment type="similarity">
    <text evidence="2">Belongs to the mitochondrion-specific ribosomal protein mL40 family.</text>
</comment>
<organism evidence="9 10">
    <name type="scientific">Tortispora caseinolytica NRRL Y-17796</name>
    <dbReference type="NCBI Taxonomy" id="767744"/>
    <lineage>
        <taxon>Eukaryota</taxon>
        <taxon>Fungi</taxon>
        <taxon>Dikarya</taxon>
        <taxon>Ascomycota</taxon>
        <taxon>Saccharomycotina</taxon>
        <taxon>Trigonopsidomycetes</taxon>
        <taxon>Trigonopsidales</taxon>
        <taxon>Trigonopsidaceae</taxon>
        <taxon>Tortispora</taxon>
    </lineage>
</organism>
<keyword evidence="5" id="KW-0496">Mitochondrion</keyword>
<dbReference type="GO" id="GO:0005762">
    <property type="term" value="C:mitochondrial large ribosomal subunit"/>
    <property type="evidence" value="ECO:0007669"/>
    <property type="project" value="EnsemblFungi"/>
</dbReference>
<accession>A0A1E4TH87</accession>
<feature type="compositionally biased region" description="Basic and acidic residues" evidence="8">
    <location>
        <begin position="144"/>
        <end position="153"/>
    </location>
</feature>
<evidence type="ECO:0000256" key="7">
    <source>
        <dbReference type="ARBA" id="ARBA00035192"/>
    </source>
</evidence>
<dbReference type="InterPro" id="IPR019192">
    <property type="entry name" value="Ribosomal_mL40"/>
</dbReference>
<gene>
    <name evidence="9" type="ORF">CANCADRAFT_23983</name>
</gene>
<dbReference type="AlphaFoldDB" id="A0A1E4TH87"/>
<sequence length="153" mass="17832">MLRLSSRNWCAPKAVAQLKGPVRQKSARSGSRGGTNQADQRILAQLYALSAHRKLPKVLKYSPEDLVKHNVIHRAWMFYKSEQRRERENALKVQYECMKEACDDLEQVSPELFKKATTRPRTVRFPREIRIPTDTPPNVPWDSSWKRSSENKK</sequence>
<protein>
    <recommendedName>
        <fullName evidence="7">Large ribosomal subunit protein mL40</fullName>
    </recommendedName>
</protein>
<dbReference type="Proteomes" id="UP000095023">
    <property type="component" value="Unassembled WGS sequence"/>
</dbReference>
<evidence type="ECO:0000256" key="2">
    <source>
        <dbReference type="ARBA" id="ARBA00009360"/>
    </source>
</evidence>
<evidence type="ECO:0000313" key="10">
    <source>
        <dbReference type="Proteomes" id="UP000095023"/>
    </source>
</evidence>
<evidence type="ECO:0000256" key="1">
    <source>
        <dbReference type="ARBA" id="ARBA00004173"/>
    </source>
</evidence>
<keyword evidence="3" id="KW-0809">Transit peptide</keyword>
<evidence type="ECO:0000256" key="5">
    <source>
        <dbReference type="ARBA" id="ARBA00023128"/>
    </source>
</evidence>
<keyword evidence="10" id="KW-1185">Reference proteome</keyword>
<proteinExistence type="inferred from homology"/>
<dbReference type="GO" id="GO:0032543">
    <property type="term" value="P:mitochondrial translation"/>
    <property type="evidence" value="ECO:0007669"/>
    <property type="project" value="InterPro"/>
</dbReference>
<reference evidence="10" key="1">
    <citation type="submission" date="2016-02" db="EMBL/GenBank/DDBJ databases">
        <title>Comparative genomics of biotechnologically important yeasts.</title>
        <authorList>
            <consortium name="DOE Joint Genome Institute"/>
            <person name="Riley R."/>
            <person name="Haridas S."/>
            <person name="Wolfe K.H."/>
            <person name="Lopes M.R."/>
            <person name="Hittinger C.T."/>
            <person name="Goker M."/>
            <person name="Salamov A."/>
            <person name="Wisecaver J."/>
            <person name="Long T.M."/>
            <person name="Aerts A.L."/>
            <person name="Barry K."/>
            <person name="Choi C."/>
            <person name="Clum A."/>
            <person name="Coughlan A.Y."/>
            <person name="Deshpande S."/>
            <person name="Douglass A.P."/>
            <person name="Hanson S.J."/>
            <person name="Klenk H.-P."/>
            <person name="Labutti K."/>
            <person name="Lapidus A."/>
            <person name="Lindquist E."/>
            <person name="Lipzen A."/>
            <person name="Meier-Kolthoff J.P."/>
            <person name="Ohm R.A."/>
            <person name="Otillar R.P."/>
            <person name="Pangilinan J."/>
            <person name="Peng Y."/>
            <person name="Rokas A."/>
            <person name="Rosa C.A."/>
            <person name="Scheuner C."/>
            <person name="Sibirny A.A."/>
            <person name="Slot J.C."/>
            <person name="Stielow J.B."/>
            <person name="Sun H."/>
            <person name="Kurtzman C.P."/>
            <person name="Blackwell M."/>
            <person name="Jeffries T.W."/>
            <person name="Grigoriev I.V."/>
        </authorList>
    </citation>
    <scope>NUCLEOTIDE SEQUENCE [LARGE SCALE GENOMIC DNA]</scope>
    <source>
        <strain evidence="10">NRRL Y-17796</strain>
    </source>
</reference>
<evidence type="ECO:0000256" key="3">
    <source>
        <dbReference type="ARBA" id="ARBA00022946"/>
    </source>
</evidence>
<comment type="subcellular location">
    <subcellularLocation>
        <location evidence="1">Mitochondrion</location>
    </subcellularLocation>
</comment>
<feature type="region of interest" description="Disordered" evidence="8">
    <location>
        <begin position="125"/>
        <end position="153"/>
    </location>
</feature>
<dbReference type="PANTHER" id="PTHR39150:SF1">
    <property type="entry name" value="LARGE RIBOSOMAL SUBUNIT PROTEIN ML40"/>
    <property type="match status" value="1"/>
</dbReference>
<dbReference type="GO" id="GO:0003735">
    <property type="term" value="F:structural constituent of ribosome"/>
    <property type="evidence" value="ECO:0007669"/>
    <property type="project" value="EnsemblFungi"/>
</dbReference>
<dbReference type="Gene3D" id="6.10.250.3440">
    <property type="match status" value="1"/>
</dbReference>
<evidence type="ECO:0000256" key="8">
    <source>
        <dbReference type="SAM" id="MobiDB-lite"/>
    </source>
</evidence>
<dbReference type="EMBL" id="KV453842">
    <property type="protein sequence ID" value="ODV91110.1"/>
    <property type="molecule type" value="Genomic_DNA"/>
</dbReference>